<dbReference type="InterPro" id="IPR051425">
    <property type="entry name" value="Formin_Homology"/>
</dbReference>
<dbReference type="SMART" id="SM01140">
    <property type="entry name" value="Drf_GBD"/>
    <property type="match status" value="1"/>
</dbReference>
<name>A0A0D0AWA8_9AGAM</name>
<dbReference type="Pfam" id="PF06367">
    <property type="entry name" value="Drf_FH3"/>
    <property type="match status" value="1"/>
</dbReference>
<dbReference type="PANTHER" id="PTHR45725">
    <property type="entry name" value="FORMIN HOMOLOGY 2 FAMILY MEMBER"/>
    <property type="match status" value="1"/>
</dbReference>
<dbReference type="SUPFAM" id="SSF48371">
    <property type="entry name" value="ARM repeat"/>
    <property type="match status" value="1"/>
</dbReference>
<reference evidence="4 5" key="1">
    <citation type="submission" date="2014-04" db="EMBL/GenBank/DDBJ databases">
        <authorList>
            <consortium name="DOE Joint Genome Institute"/>
            <person name="Kuo A."/>
            <person name="Ruytinx J."/>
            <person name="Rineau F."/>
            <person name="Colpaert J."/>
            <person name="Kohler A."/>
            <person name="Nagy L.G."/>
            <person name="Floudas D."/>
            <person name="Copeland A."/>
            <person name="Barry K.W."/>
            <person name="Cichocki N."/>
            <person name="Veneault-Fourrey C."/>
            <person name="LaButti K."/>
            <person name="Lindquist E.A."/>
            <person name="Lipzen A."/>
            <person name="Lundell T."/>
            <person name="Morin E."/>
            <person name="Murat C."/>
            <person name="Sun H."/>
            <person name="Tunlid A."/>
            <person name="Henrissat B."/>
            <person name="Grigoriev I.V."/>
            <person name="Hibbett D.S."/>
            <person name="Martin F."/>
            <person name="Nordberg H.P."/>
            <person name="Cantor M.N."/>
            <person name="Hua S.X."/>
        </authorList>
    </citation>
    <scope>NUCLEOTIDE SEQUENCE [LARGE SCALE GENOMIC DNA]</scope>
    <source>
        <strain evidence="4 5">UH-Slu-Lm8-n1</strain>
    </source>
</reference>
<feature type="region of interest" description="Disordered" evidence="1">
    <location>
        <begin position="385"/>
        <end position="405"/>
    </location>
</feature>
<protein>
    <recommendedName>
        <fullName evidence="6">FH2 domain-containing protein</fullName>
    </recommendedName>
</protein>
<dbReference type="InterPro" id="IPR042201">
    <property type="entry name" value="FH2_Formin_sf"/>
</dbReference>
<evidence type="ECO:0000259" key="2">
    <source>
        <dbReference type="PROSITE" id="PS51232"/>
    </source>
</evidence>
<dbReference type="SUPFAM" id="SSF101447">
    <property type="entry name" value="Formin homology 2 domain (FH2 domain)"/>
    <property type="match status" value="1"/>
</dbReference>
<dbReference type="Gene3D" id="1.20.58.2220">
    <property type="entry name" value="Formin, FH2 domain"/>
    <property type="match status" value="1"/>
</dbReference>
<feature type="compositionally biased region" description="Pro residues" evidence="1">
    <location>
        <begin position="1222"/>
        <end position="1235"/>
    </location>
</feature>
<dbReference type="STRING" id="930992.A0A0D0AWA8"/>
<dbReference type="EMBL" id="KN835165">
    <property type="protein sequence ID" value="KIK45961.1"/>
    <property type="molecule type" value="Genomic_DNA"/>
</dbReference>
<feature type="compositionally biased region" description="Basic and acidic residues" evidence="1">
    <location>
        <begin position="1654"/>
        <end position="1668"/>
    </location>
</feature>
<dbReference type="GO" id="GO:0030036">
    <property type="term" value="P:actin cytoskeleton organization"/>
    <property type="evidence" value="ECO:0007669"/>
    <property type="project" value="InterPro"/>
</dbReference>
<keyword evidence="5" id="KW-1185">Reference proteome</keyword>
<dbReference type="GO" id="GO:0031267">
    <property type="term" value="F:small GTPase binding"/>
    <property type="evidence" value="ECO:0007669"/>
    <property type="project" value="InterPro"/>
</dbReference>
<dbReference type="PROSITE" id="PS51444">
    <property type="entry name" value="FH2"/>
    <property type="match status" value="1"/>
</dbReference>
<dbReference type="InterPro" id="IPR010472">
    <property type="entry name" value="FH3_dom"/>
</dbReference>
<accession>A0A0D0AWA8</accession>
<feature type="domain" description="FH2" evidence="3">
    <location>
        <begin position="1257"/>
        <end position="1652"/>
    </location>
</feature>
<dbReference type="Pfam" id="PF02181">
    <property type="entry name" value="FH2"/>
    <property type="match status" value="1"/>
</dbReference>
<evidence type="ECO:0008006" key="6">
    <source>
        <dbReference type="Google" id="ProtNLM"/>
    </source>
</evidence>
<dbReference type="PROSITE" id="PS51232">
    <property type="entry name" value="GBD_FH3"/>
    <property type="match status" value="1"/>
</dbReference>
<dbReference type="InterPro" id="IPR014768">
    <property type="entry name" value="GBD/FH3_dom"/>
</dbReference>
<organism evidence="4 5">
    <name type="scientific">Suillus luteus UH-Slu-Lm8-n1</name>
    <dbReference type="NCBI Taxonomy" id="930992"/>
    <lineage>
        <taxon>Eukaryota</taxon>
        <taxon>Fungi</taxon>
        <taxon>Dikarya</taxon>
        <taxon>Basidiomycota</taxon>
        <taxon>Agaricomycotina</taxon>
        <taxon>Agaricomycetes</taxon>
        <taxon>Agaricomycetidae</taxon>
        <taxon>Boletales</taxon>
        <taxon>Suillineae</taxon>
        <taxon>Suillaceae</taxon>
        <taxon>Suillus</taxon>
    </lineage>
</organism>
<dbReference type="SMART" id="SM00498">
    <property type="entry name" value="FH2"/>
    <property type="match status" value="1"/>
</dbReference>
<dbReference type="InterPro" id="IPR015425">
    <property type="entry name" value="FH2_Formin"/>
</dbReference>
<feature type="region of interest" description="Disordered" evidence="1">
    <location>
        <begin position="1077"/>
        <end position="1253"/>
    </location>
</feature>
<evidence type="ECO:0000313" key="4">
    <source>
        <dbReference type="EMBL" id="KIK45961.1"/>
    </source>
</evidence>
<dbReference type="InterPro" id="IPR011989">
    <property type="entry name" value="ARM-like"/>
</dbReference>
<evidence type="ECO:0000313" key="5">
    <source>
        <dbReference type="Proteomes" id="UP000054485"/>
    </source>
</evidence>
<feature type="compositionally biased region" description="Pro residues" evidence="1">
    <location>
        <begin position="1144"/>
        <end position="1155"/>
    </location>
</feature>
<evidence type="ECO:0000259" key="3">
    <source>
        <dbReference type="PROSITE" id="PS51444"/>
    </source>
</evidence>
<feature type="domain" description="GBD/FH3" evidence="2">
    <location>
        <begin position="336"/>
        <end position="829"/>
    </location>
</feature>
<reference evidence="5" key="2">
    <citation type="submission" date="2015-01" db="EMBL/GenBank/DDBJ databases">
        <title>Evolutionary Origins and Diversification of the Mycorrhizal Mutualists.</title>
        <authorList>
            <consortium name="DOE Joint Genome Institute"/>
            <consortium name="Mycorrhizal Genomics Consortium"/>
            <person name="Kohler A."/>
            <person name="Kuo A."/>
            <person name="Nagy L.G."/>
            <person name="Floudas D."/>
            <person name="Copeland A."/>
            <person name="Barry K.W."/>
            <person name="Cichocki N."/>
            <person name="Veneault-Fourrey C."/>
            <person name="LaButti K."/>
            <person name="Lindquist E.A."/>
            <person name="Lipzen A."/>
            <person name="Lundell T."/>
            <person name="Morin E."/>
            <person name="Murat C."/>
            <person name="Riley R."/>
            <person name="Ohm R."/>
            <person name="Sun H."/>
            <person name="Tunlid A."/>
            <person name="Henrissat B."/>
            <person name="Grigoriev I.V."/>
            <person name="Hibbett D.S."/>
            <person name="Martin F."/>
        </authorList>
    </citation>
    <scope>NUCLEOTIDE SEQUENCE [LARGE SCALE GENOMIC DNA]</scope>
    <source>
        <strain evidence="5">UH-Slu-Lm8-n1</strain>
    </source>
</reference>
<evidence type="ECO:0000256" key="1">
    <source>
        <dbReference type="SAM" id="MobiDB-lite"/>
    </source>
</evidence>
<dbReference type="FunCoup" id="A0A0D0AWA8">
    <property type="interactions" value="43"/>
</dbReference>
<feature type="region of interest" description="Disordered" evidence="1">
    <location>
        <begin position="246"/>
        <end position="323"/>
    </location>
</feature>
<dbReference type="GO" id="GO:0003779">
    <property type="term" value="F:actin binding"/>
    <property type="evidence" value="ECO:0007669"/>
    <property type="project" value="InterPro"/>
</dbReference>
<proteinExistence type="predicted"/>
<feature type="compositionally biased region" description="Pro residues" evidence="1">
    <location>
        <begin position="1182"/>
        <end position="1197"/>
    </location>
</feature>
<feature type="region of interest" description="Disordered" evidence="1">
    <location>
        <begin position="1640"/>
        <end position="1681"/>
    </location>
</feature>
<feature type="compositionally biased region" description="Pro residues" evidence="1">
    <location>
        <begin position="1123"/>
        <end position="1136"/>
    </location>
</feature>
<feature type="compositionally biased region" description="Polar residues" evidence="1">
    <location>
        <begin position="394"/>
        <end position="403"/>
    </location>
</feature>
<dbReference type="Proteomes" id="UP000054485">
    <property type="component" value="Unassembled WGS sequence"/>
</dbReference>
<dbReference type="InterPro" id="IPR010473">
    <property type="entry name" value="GTPase-bd"/>
</dbReference>
<dbReference type="PANTHER" id="PTHR45725:SF1">
    <property type="entry name" value="DISHEVELLED ASSOCIATED ACTIVATOR OF MORPHOGENESIS, ISOFORM D"/>
    <property type="match status" value="1"/>
</dbReference>
<dbReference type="HOGENOM" id="CLU_000873_0_0_1"/>
<dbReference type="Gene3D" id="1.25.10.10">
    <property type="entry name" value="Leucine-rich Repeat Variant"/>
    <property type="match status" value="1"/>
</dbReference>
<dbReference type="InterPro" id="IPR016024">
    <property type="entry name" value="ARM-type_fold"/>
</dbReference>
<dbReference type="InParanoid" id="A0A0D0AWA8"/>
<gene>
    <name evidence="4" type="ORF">CY34DRAFT_800973</name>
</gene>
<dbReference type="SMART" id="SM01139">
    <property type="entry name" value="Drf_FH3"/>
    <property type="match status" value="1"/>
</dbReference>
<dbReference type="Pfam" id="PF06371">
    <property type="entry name" value="Drf_GBD"/>
    <property type="match status" value="1"/>
</dbReference>
<feature type="region of interest" description="Disordered" evidence="1">
    <location>
        <begin position="1049"/>
        <end position="1068"/>
    </location>
</feature>
<sequence>MADDSLVVPVLLANGSLHHPRVSSNALAQDLIRVLTDQEEVISSVLGELQDTGWALHHVRSEPNGRKWEEAELEALGDGIIDPSTPIAPLLEQLNYPVINASQKHFSTFPLTSHLHSPALRLVSLHAALSLSLSFARVPEIHDGFVWTVYYARNTIVEDVIRSVVEDLGLVKSLPMAGGNLEYIIQDGTSKISSSSVLSDLMRSSLANSRQKPTLRFCVPEEWYLRPQALLPSSVRPSEDTLKRFEGIKAEEDDAEGTTKQKKSTLDALTANASTARPTSPDWRGSITSLFAWQQPAPPTSPPSSSSTKRKSVSDPVLVEQRTGGSVMSVTQPNILEDEMLEIDRAEFERCLDHMVLKGDARDKMYLLPAAKKRQVIEQARGFHSTLDGKAPRPSQSTQSTLGASGGGAFLPRLVPQLTGDSGILKRFSMATWGASTAAPSVTSHDLNRSSGEFDKATETMQHLQAQTTGSMFGSWWASSGGEKNTGTESAISAKRYVDGLRRMDADSRLFKHLISLRVYLSTAKLPWIDDFIAEDGMNALGGVLATLVGKGGKRTVLADIESAVLLEVVKCLRVLLNTQAGFDSVLSSPTIITHIVYSSHGASLKTRTLAAELLAAICVLSFNQGHKAVMAAFSDYRIVYDELYRFDSLVAALCISDQNNNTAVANASFRDEDGIWEARTAFMALINALTNCPESLENRISLREEFGRRGLNEVIVTLRYTKPPDSLLTQLDLYMEEKYEDEEDLQERTRNAVRGGGRHGRERSESDIFLDELLQSANNVGLGSISKSILHRLSSIIKSDAELNVKVDQLAIVNTFLDQIFAADDIGLGWSPLITRFLDAIRPITGQDISINAVDGGMKHELDTLRVQIDSLIQTNSALKTRLEQRTGSHQQRPNASGKGGNENKLIQRLVQKEKEVTQLQAELERLNSQISNNARDAEEQAKKERERARLHSLHEEMNNLRLQSSEMSDTLSAKDKEVVYLKRALESVYSRFQTRQEERVSDMDAQLIARRTIDNLAKRDNELAALKMEVLNLKQLLAAKSTSMSEMEFKSRNAPPPPPQGFKSKAIPAQMPDETDISTTSKVTAPPPPPAPPLSSRAVPGPRETPTMESKDTSQTAFHSPPSPPPPPPPPPSLPASGSALSPPPPPSPPPPQGFKSKAIPAQTPEETDASITSKVTGIPPHPPPPPPPPPPPLSPWAVPGPKETPTMESKDTSQAAFPSSPPPPPPPPPPLPSFSSSGSALTPHPPSGSAIRIRNKAKAAGPRLKPFFWTKINNQNCDATVWTESSISPDFKLDDLEATFTIDDTTSSPKAANPTRKQSVTTLLDITRANNIAIMLSRFKMSPFEISQALLSLDDKLSTDDLKAISKQLPSPEEVARIKDFQDISKLAKADQYLSAIMTISRLPQRLECMIYRQKLELEIEEIRPDLKTVHDACKELRASPRFKLTLRAVLAVGNALNGSSFRGGACGFRLEALAKMKETRTAKGGSECPTLLHYVARVLVRTDPSLTLFIDEMPSVESAARISFPTLQQNVQSLLTSLEKVKEEISMLKQIRTPSDNDQFVAIMQPFTLEVAQSVDALNKMAALVEIDLRALYSYYGEDLDSPEGPKPDDFFGMICSFSSSLQKAALEIHDAQKKGPNLAKGKISSSPRNDTEETAKAQEDPSHDLPMAPAGIHERSASIGRGDFDETIRTLREVLKRPRAPRFIAANKIFVDGRLDLS</sequence>
<dbReference type="OrthoDB" id="1668162at2759"/>
<feature type="region of interest" description="Disordered" evidence="1">
    <location>
        <begin position="884"/>
        <end position="904"/>
    </location>
</feature>